<dbReference type="GO" id="GO:0004555">
    <property type="term" value="F:alpha,alpha-trehalase activity"/>
    <property type="evidence" value="ECO:0007669"/>
    <property type="project" value="UniProtKB-EC"/>
</dbReference>
<dbReference type="Pfam" id="PF19291">
    <property type="entry name" value="TREH_N"/>
    <property type="match status" value="1"/>
</dbReference>
<keyword evidence="6" id="KW-0119">Carbohydrate metabolism</keyword>
<evidence type="ECO:0000259" key="13">
    <source>
        <dbReference type="Pfam" id="PF00723"/>
    </source>
</evidence>
<reference evidence="15 16" key="1">
    <citation type="submission" date="2020-04" db="EMBL/GenBank/DDBJ databases">
        <title>Sequencing and Assembly of C. fimi.</title>
        <authorList>
            <person name="Ramsey A.R."/>
        </authorList>
    </citation>
    <scope>NUCLEOTIDE SEQUENCE [LARGE SCALE GENOMIC DNA]</scope>
    <source>
        <strain evidence="15 16">SB</strain>
    </source>
</reference>
<dbReference type="GO" id="GO:0005993">
    <property type="term" value="P:trehalose catabolic process"/>
    <property type="evidence" value="ECO:0007669"/>
    <property type="project" value="UniProtKB-ARBA"/>
</dbReference>
<dbReference type="PANTHER" id="PTHR31616">
    <property type="entry name" value="TREHALASE"/>
    <property type="match status" value="1"/>
</dbReference>
<organism evidence="15 16">
    <name type="scientific">Cellulomonas fimi</name>
    <dbReference type="NCBI Taxonomy" id="1708"/>
    <lineage>
        <taxon>Bacteria</taxon>
        <taxon>Bacillati</taxon>
        <taxon>Actinomycetota</taxon>
        <taxon>Actinomycetes</taxon>
        <taxon>Micrococcales</taxon>
        <taxon>Cellulomonadaceae</taxon>
        <taxon>Cellulomonas</taxon>
    </lineage>
</organism>
<proteinExistence type="inferred from homology"/>
<evidence type="ECO:0000256" key="11">
    <source>
        <dbReference type="ARBA" id="ARBA00060615"/>
    </source>
</evidence>
<comment type="similarity">
    <text evidence="2">Belongs to the glycosyl hydrolase 15 family.</text>
</comment>
<feature type="domain" description="GH15-like" evidence="13">
    <location>
        <begin position="214"/>
        <end position="579"/>
    </location>
</feature>
<evidence type="ECO:0000256" key="6">
    <source>
        <dbReference type="ARBA" id="ARBA00023277"/>
    </source>
</evidence>
<dbReference type="FunFam" id="1.50.10.10:FF:000005">
    <property type="entry name" value="Glycosyl hydrolase, glucoamylase"/>
    <property type="match status" value="1"/>
</dbReference>
<comment type="catalytic activity">
    <reaction evidence="1">
        <text>alpha,alpha-trehalose + H2O = alpha-D-glucose + beta-D-glucose</text>
        <dbReference type="Rhea" id="RHEA:32675"/>
        <dbReference type="ChEBI" id="CHEBI:15377"/>
        <dbReference type="ChEBI" id="CHEBI:15903"/>
        <dbReference type="ChEBI" id="CHEBI:16551"/>
        <dbReference type="ChEBI" id="CHEBI:17925"/>
        <dbReference type="EC" id="3.2.1.28"/>
    </reaction>
</comment>
<name>A0A7Y0QIV4_CELFI</name>
<dbReference type="SUPFAM" id="SSF48208">
    <property type="entry name" value="Six-hairpin glycosidases"/>
    <property type="match status" value="1"/>
</dbReference>
<keyword evidence="5 15" id="KW-0378">Hydrolase</keyword>
<sequence length="614" mass="68814">MRIEDYALLGDTQSAALVGRDGSIDWLCLPRFDSGAVFAALLGTEQHGRWLIAPAGEVTATRRRYVGDSLVLETEMDTPDGTVRLIDFMPPRGEAPDVVRIAEGVSGRVPMRMHLKMRFDYGRVVPWVRQAEGALVAVAGPDSCWLRTPVETRGEDLSTVAEFILEAGDRMPFVLTWRESHRSAPKPVHAEHALRQTFEYWAEWLSHCTYDGRWRDAVVRSLITLKALTYAPTGGIVAAPTTSLPEQLGGVRNWDYRFCWLRDATITLQALMYAGFETEARDWRRWLLRAIAGDPAEVQIMYGVAGERRLPEYVADWLPGYEGNPVRIGNQAVDQFQLDVYGEVMDALYQARTTGFGSGASTWALQKALLRIVAERWREPDEGIWEVRGGAQHFTYSKLMAWVAADRAVRSVEKFGLDGPLDEWRELRDEIAADILEHGYDPVRRTFTQYYGSSALDAALLMVPLVGFLPADDERVVGTVAAIERELLVDGFVQRYTQEPREETDELPPGEGAFLACTFWLADNYSLVGRHDEAVAMLERLLALRNDVGLLSEEYDTAARRLVGNFPQAFSHVPLITTARNLSVRGGPSHQRERTTEAGRESAREALPEEDLAP</sequence>
<comment type="cofactor">
    <cofactor evidence="10">
        <name>phosphate</name>
        <dbReference type="ChEBI" id="CHEBI:43474"/>
    </cofactor>
</comment>
<evidence type="ECO:0000256" key="5">
    <source>
        <dbReference type="ARBA" id="ARBA00022801"/>
    </source>
</evidence>
<accession>A0A7Y0QIV4</accession>
<evidence type="ECO:0000256" key="2">
    <source>
        <dbReference type="ARBA" id="ARBA00006188"/>
    </source>
</evidence>
<feature type="domain" description="Trehalase-like N-terminal" evidence="14">
    <location>
        <begin position="2"/>
        <end position="191"/>
    </location>
</feature>
<dbReference type="Proteomes" id="UP000562124">
    <property type="component" value="Unassembled WGS sequence"/>
</dbReference>
<evidence type="ECO:0000313" key="15">
    <source>
        <dbReference type="EMBL" id="NMR21645.1"/>
    </source>
</evidence>
<feature type="region of interest" description="Disordered" evidence="12">
    <location>
        <begin position="581"/>
        <end position="614"/>
    </location>
</feature>
<keyword evidence="16" id="KW-1185">Reference proteome</keyword>
<gene>
    <name evidence="15" type="ORF">HIR71_15705</name>
</gene>
<dbReference type="Pfam" id="PF00723">
    <property type="entry name" value="Glyco_hydro_15"/>
    <property type="match status" value="1"/>
</dbReference>
<dbReference type="InterPro" id="IPR011613">
    <property type="entry name" value="GH15-like"/>
</dbReference>
<comment type="caution">
    <text evidence="15">The sequence shown here is derived from an EMBL/GenBank/DDBJ whole genome shotgun (WGS) entry which is preliminary data.</text>
</comment>
<evidence type="ECO:0000256" key="9">
    <source>
        <dbReference type="ARBA" id="ARBA00031637"/>
    </source>
</evidence>
<dbReference type="PANTHER" id="PTHR31616:SF0">
    <property type="entry name" value="GLUCAN 1,4-ALPHA-GLUCOSIDASE"/>
    <property type="match status" value="1"/>
</dbReference>
<evidence type="ECO:0000259" key="14">
    <source>
        <dbReference type="Pfam" id="PF19291"/>
    </source>
</evidence>
<dbReference type="RefSeq" id="WP_169326019.1">
    <property type="nucleotide sequence ID" value="NZ_JABCJJ010000047.1"/>
</dbReference>
<evidence type="ECO:0000256" key="1">
    <source>
        <dbReference type="ARBA" id="ARBA00001576"/>
    </source>
</evidence>
<comment type="pathway">
    <text evidence="11">Glycan degradation; trehalose degradation; D-glucose from alpha,alpha-trehalose: step 1/1.</text>
</comment>
<evidence type="ECO:0000256" key="7">
    <source>
        <dbReference type="ARBA" id="ARBA00023295"/>
    </source>
</evidence>
<dbReference type="InterPro" id="IPR008928">
    <property type="entry name" value="6-hairpin_glycosidase_sf"/>
</dbReference>
<dbReference type="InterPro" id="IPR045582">
    <property type="entry name" value="Trehalase-like_N"/>
</dbReference>
<dbReference type="InterPro" id="IPR012341">
    <property type="entry name" value="6hp_glycosidase-like_sf"/>
</dbReference>
<dbReference type="EMBL" id="JABCJJ010000047">
    <property type="protein sequence ID" value="NMR21645.1"/>
    <property type="molecule type" value="Genomic_DNA"/>
</dbReference>
<evidence type="ECO:0000256" key="8">
    <source>
        <dbReference type="ARBA" id="ARBA00030473"/>
    </source>
</evidence>
<dbReference type="AlphaFoldDB" id="A0A7Y0QIV4"/>
<evidence type="ECO:0000256" key="10">
    <source>
        <dbReference type="ARBA" id="ARBA00053030"/>
    </source>
</evidence>
<evidence type="ECO:0000256" key="4">
    <source>
        <dbReference type="ARBA" id="ARBA00019905"/>
    </source>
</evidence>
<evidence type="ECO:0000256" key="12">
    <source>
        <dbReference type="SAM" id="MobiDB-lite"/>
    </source>
</evidence>
<protein>
    <recommendedName>
        <fullName evidence="4">Trehalase</fullName>
        <ecNumber evidence="3">3.2.1.28</ecNumber>
    </recommendedName>
    <alternativeName>
        <fullName evidence="8">Alpha,alpha-trehalase</fullName>
    </alternativeName>
    <alternativeName>
        <fullName evidence="9">Alpha,alpha-trehalose glucohydrolase</fullName>
    </alternativeName>
</protein>
<evidence type="ECO:0000313" key="16">
    <source>
        <dbReference type="Proteomes" id="UP000562124"/>
    </source>
</evidence>
<feature type="compositionally biased region" description="Basic and acidic residues" evidence="12">
    <location>
        <begin position="590"/>
        <end position="607"/>
    </location>
</feature>
<dbReference type="Gene3D" id="1.50.10.10">
    <property type="match status" value="1"/>
</dbReference>
<dbReference type="EC" id="3.2.1.28" evidence="3"/>
<evidence type="ECO:0000256" key="3">
    <source>
        <dbReference type="ARBA" id="ARBA00012757"/>
    </source>
</evidence>
<keyword evidence="7" id="KW-0326">Glycosidase</keyword>